<comment type="catalytic activity">
    <reaction evidence="12">
        <text>cyclobutadipyrimidine (in DNA) = 2 pyrimidine residues (in DNA).</text>
        <dbReference type="EC" id="4.1.99.3"/>
    </reaction>
</comment>
<evidence type="ECO:0000256" key="12">
    <source>
        <dbReference type="ARBA" id="ARBA00033999"/>
    </source>
</evidence>
<gene>
    <name evidence="15" type="ORF">TrLO_g6415</name>
</gene>
<keyword evidence="7" id="KW-0274">FAD</keyword>
<dbReference type="Pfam" id="PF00875">
    <property type="entry name" value="DNA_photolyase"/>
    <property type="match status" value="1"/>
</dbReference>
<feature type="region of interest" description="Disordered" evidence="13">
    <location>
        <begin position="475"/>
        <end position="495"/>
    </location>
</feature>
<dbReference type="SUPFAM" id="SSF52425">
    <property type="entry name" value="Cryptochrome/photolyase, N-terminal domain"/>
    <property type="match status" value="1"/>
</dbReference>
<comment type="caution">
    <text evidence="15">The sequence shown here is derived from an EMBL/GenBank/DDBJ whole genome shotgun (WGS) entry which is preliminary data.</text>
</comment>
<evidence type="ECO:0000256" key="7">
    <source>
        <dbReference type="ARBA" id="ARBA00022827"/>
    </source>
</evidence>
<evidence type="ECO:0000313" key="15">
    <source>
        <dbReference type="EMBL" id="GMH54310.1"/>
    </source>
</evidence>
<evidence type="ECO:0000256" key="13">
    <source>
        <dbReference type="SAM" id="MobiDB-lite"/>
    </source>
</evidence>
<keyword evidence="10" id="KW-0456">Lyase</keyword>
<evidence type="ECO:0000256" key="11">
    <source>
        <dbReference type="ARBA" id="ARBA00031671"/>
    </source>
</evidence>
<evidence type="ECO:0000256" key="2">
    <source>
        <dbReference type="ARBA" id="ARBA00006409"/>
    </source>
</evidence>
<evidence type="ECO:0000259" key="14">
    <source>
        <dbReference type="PROSITE" id="PS51645"/>
    </source>
</evidence>
<keyword evidence="6" id="KW-0227">DNA damage</keyword>
<dbReference type="PROSITE" id="PS01083">
    <property type="entry name" value="DNA_PHOTOLYASES_2_1"/>
    <property type="match status" value="1"/>
</dbReference>
<dbReference type="OrthoDB" id="496749at2759"/>
<dbReference type="PANTHER" id="PTHR10211:SF0">
    <property type="entry name" value="DEOXYRIBODIPYRIMIDINE PHOTO-LYASE"/>
    <property type="match status" value="1"/>
</dbReference>
<proteinExistence type="inferred from homology"/>
<evidence type="ECO:0000256" key="8">
    <source>
        <dbReference type="ARBA" id="ARBA00023125"/>
    </source>
</evidence>
<evidence type="ECO:0000256" key="3">
    <source>
        <dbReference type="ARBA" id="ARBA00013149"/>
    </source>
</evidence>
<dbReference type="SUPFAM" id="SSF48173">
    <property type="entry name" value="Cryptochrome/photolyase FAD-binding domain"/>
    <property type="match status" value="1"/>
</dbReference>
<dbReference type="FunFam" id="3.40.50.620:FF:000110">
    <property type="entry name" value="Deoxyribodipyrimidine photolyase"/>
    <property type="match status" value="1"/>
</dbReference>
<evidence type="ECO:0000256" key="6">
    <source>
        <dbReference type="ARBA" id="ARBA00022763"/>
    </source>
</evidence>
<feature type="domain" description="Photolyase/cryptochrome alpha/beta" evidence="14">
    <location>
        <begin position="28"/>
        <end position="164"/>
    </location>
</feature>
<dbReference type="Gene3D" id="1.25.40.80">
    <property type="match status" value="1"/>
</dbReference>
<sequence length="495" mass="55892">MTTAPFSEFDSSRYRLLTETGDVKDGAACVLYWMGRDQRVEDNYAMLAARGIAKEQGVPLRVLFPFYTSFNDMSVRQFTFMAKGLEEVERDLRSLNIPFEVKVAAVGEVGEAVVDAAKEHKAAAVVTDHMPLRIVREWEEKVGGELDGLDVPLFQVDAANVVPVWVASDKKEVGARTLRPKINKLYSRYLKEFDAVEKNTEKCDLGPLTNWEEVLGSLDAKKVDMDVNVPNTFVPGKTAAMAAFQDFCDEKLKKYADNRNDPNLDVQSGMAPWVRFGQVGFQRLALDVKKLGKYSDGVAAFIEEGVVRRELSDNFCFYNSNYDSLTGAAGWAQESLQLHSTDAREYTYTKEQFEKALTHDDLWNAAQIQLVNEGKMHGFLRMYWAKKILEWTTSPAQALEWGLYLNDKFSFDGSCPNGYVGVGWSVMGVHDMGWKERDVFGKIRFMNYNGCKRKFDIWDFVRKYPGAAENALKAGGETAVQKKAKGSKNKKQKTR</sequence>
<dbReference type="InterPro" id="IPR032673">
    <property type="entry name" value="DNA_photolyase_2_CS"/>
</dbReference>
<keyword evidence="16" id="KW-1185">Reference proteome</keyword>
<dbReference type="FunFam" id="1.10.579.10:FF:000002">
    <property type="entry name" value="Deoxyribodipyrimidine photolyase"/>
    <property type="match status" value="1"/>
</dbReference>
<reference evidence="16" key="1">
    <citation type="journal article" date="2023" name="Commun. Biol.">
        <title>Genome analysis of Parmales, the sister group of diatoms, reveals the evolutionary specialization of diatoms from phago-mixotrophs to photoautotrophs.</title>
        <authorList>
            <person name="Ban H."/>
            <person name="Sato S."/>
            <person name="Yoshikawa S."/>
            <person name="Yamada K."/>
            <person name="Nakamura Y."/>
            <person name="Ichinomiya M."/>
            <person name="Sato N."/>
            <person name="Blanc-Mathieu R."/>
            <person name="Endo H."/>
            <person name="Kuwata A."/>
            <person name="Ogata H."/>
        </authorList>
    </citation>
    <scope>NUCLEOTIDE SEQUENCE [LARGE SCALE GENOMIC DNA]</scope>
    <source>
        <strain evidence="16">NIES 3700</strain>
    </source>
</reference>
<dbReference type="InterPro" id="IPR052219">
    <property type="entry name" value="Photolyase_Class-2"/>
</dbReference>
<dbReference type="AlphaFoldDB" id="A0A9W6ZQU5"/>
<feature type="compositionally biased region" description="Basic residues" evidence="13">
    <location>
        <begin position="482"/>
        <end position="495"/>
    </location>
</feature>
<dbReference type="InterPro" id="IPR036134">
    <property type="entry name" value="Crypto/Photolyase_FAD-like_sf"/>
</dbReference>
<dbReference type="NCBIfam" id="TIGR00591">
    <property type="entry name" value="phr2"/>
    <property type="match status" value="1"/>
</dbReference>
<dbReference type="PROSITE" id="PS01084">
    <property type="entry name" value="DNA_PHOTOLYASES_2_2"/>
    <property type="match status" value="1"/>
</dbReference>
<dbReference type="Gene3D" id="1.10.579.10">
    <property type="entry name" value="DNA Cyclobutane Dipyrimidine Photolyase, subunit A, domain 3"/>
    <property type="match status" value="1"/>
</dbReference>
<dbReference type="GO" id="GO:0000719">
    <property type="term" value="P:photoreactive repair"/>
    <property type="evidence" value="ECO:0007669"/>
    <property type="project" value="TreeGrafter"/>
</dbReference>
<dbReference type="GO" id="GO:0003677">
    <property type="term" value="F:DNA binding"/>
    <property type="evidence" value="ECO:0007669"/>
    <property type="project" value="UniProtKB-KW"/>
</dbReference>
<keyword evidence="8" id="KW-0238">DNA-binding</keyword>
<dbReference type="InterPro" id="IPR006050">
    <property type="entry name" value="DNA_photolyase_N"/>
</dbReference>
<dbReference type="PROSITE" id="PS51645">
    <property type="entry name" value="PHR_CRY_ALPHA_BETA"/>
    <property type="match status" value="1"/>
</dbReference>
<dbReference type="FunFam" id="1.25.40.80:FF:000004">
    <property type="entry name" value="Deoxyribodipyrimidine photolyase"/>
    <property type="match status" value="1"/>
</dbReference>
<evidence type="ECO:0000256" key="9">
    <source>
        <dbReference type="ARBA" id="ARBA00023204"/>
    </source>
</evidence>
<dbReference type="InterPro" id="IPR036155">
    <property type="entry name" value="Crypto/Photolyase_N_sf"/>
</dbReference>
<evidence type="ECO:0000256" key="4">
    <source>
        <dbReference type="ARBA" id="ARBA00014046"/>
    </source>
</evidence>
<dbReference type="Proteomes" id="UP001165122">
    <property type="component" value="Unassembled WGS sequence"/>
</dbReference>
<evidence type="ECO:0000256" key="5">
    <source>
        <dbReference type="ARBA" id="ARBA00022630"/>
    </source>
</evidence>
<dbReference type="EMBL" id="BRXW01000432">
    <property type="protein sequence ID" value="GMH54310.1"/>
    <property type="molecule type" value="Genomic_DNA"/>
</dbReference>
<dbReference type="EC" id="4.1.99.3" evidence="3"/>
<keyword evidence="5" id="KW-0285">Flavoprotein</keyword>
<evidence type="ECO:0000256" key="10">
    <source>
        <dbReference type="ARBA" id="ARBA00023239"/>
    </source>
</evidence>
<accession>A0A9W6ZQU5</accession>
<name>A0A9W6ZQU5_9STRA</name>
<comment type="similarity">
    <text evidence="2">Belongs to the DNA photolyase class-2 family.</text>
</comment>
<evidence type="ECO:0000256" key="1">
    <source>
        <dbReference type="ARBA" id="ARBA00001974"/>
    </source>
</evidence>
<evidence type="ECO:0000313" key="16">
    <source>
        <dbReference type="Proteomes" id="UP001165122"/>
    </source>
</evidence>
<dbReference type="PANTHER" id="PTHR10211">
    <property type="entry name" value="DEOXYRIBODIPYRIMIDINE PHOTOLYASE"/>
    <property type="match status" value="1"/>
</dbReference>
<dbReference type="GO" id="GO:0003904">
    <property type="term" value="F:deoxyribodipyrimidine photo-lyase activity"/>
    <property type="evidence" value="ECO:0007669"/>
    <property type="project" value="UniProtKB-EC"/>
</dbReference>
<dbReference type="InterPro" id="IPR014729">
    <property type="entry name" value="Rossmann-like_a/b/a_fold"/>
</dbReference>
<protein>
    <recommendedName>
        <fullName evidence="4">Deoxyribodipyrimidine photo-lyase</fullName>
        <ecNumber evidence="3">4.1.99.3</ecNumber>
    </recommendedName>
    <alternativeName>
        <fullName evidence="11">DNA photolyase</fullName>
    </alternativeName>
</protein>
<dbReference type="Gene3D" id="3.40.50.620">
    <property type="entry name" value="HUPs"/>
    <property type="match status" value="1"/>
</dbReference>
<dbReference type="GO" id="GO:0009650">
    <property type="term" value="P:UV protection"/>
    <property type="evidence" value="ECO:0007669"/>
    <property type="project" value="UniProtKB-ARBA"/>
</dbReference>
<comment type="cofactor">
    <cofactor evidence="1">
        <name>FAD</name>
        <dbReference type="ChEBI" id="CHEBI:57692"/>
    </cofactor>
</comment>
<dbReference type="InterPro" id="IPR008148">
    <property type="entry name" value="DNA_photolyase_2"/>
</dbReference>
<keyword evidence="9" id="KW-0234">DNA repair</keyword>
<organism evidence="15 16">
    <name type="scientific">Triparma laevis f. longispina</name>
    <dbReference type="NCBI Taxonomy" id="1714387"/>
    <lineage>
        <taxon>Eukaryota</taxon>
        <taxon>Sar</taxon>
        <taxon>Stramenopiles</taxon>
        <taxon>Ochrophyta</taxon>
        <taxon>Bolidophyceae</taxon>
        <taxon>Parmales</taxon>
        <taxon>Triparmaceae</taxon>
        <taxon>Triparma</taxon>
    </lineage>
</organism>